<name>A0ABP4WQN6_9ACTN</name>
<accession>A0ABP4WQN6</accession>
<dbReference type="SMART" id="SM00382">
    <property type="entry name" value="AAA"/>
    <property type="match status" value="1"/>
</dbReference>
<reference evidence="7" key="1">
    <citation type="journal article" date="2019" name="Int. J. Syst. Evol. Microbiol.">
        <title>The Global Catalogue of Microorganisms (GCM) 10K type strain sequencing project: providing services to taxonomists for standard genome sequencing and annotation.</title>
        <authorList>
            <consortium name="The Broad Institute Genomics Platform"/>
            <consortium name="The Broad Institute Genome Sequencing Center for Infectious Disease"/>
            <person name="Wu L."/>
            <person name="Ma J."/>
        </authorList>
    </citation>
    <scope>NUCLEOTIDE SEQUENCE [LARGE SCALE GENOMIC DNA]</scope>
    <source>
        <strain evidence="7">JCM 13249</strain>
    </source>
</reference>
<dbReference type="EMBL" id="BAAALS010000014">
    <property type="protein sequence ID" value="GAA1758650.1"/>
    <property type="molecule type" value="Genomic_DNA"/>
</dbReference>
<evidence type="ECO:0000313" key="7">
    <source>
        <dbReference type="Proteomes" id="UP001500655"/>
    </source>
</evidence>
<evidence type="ECO:0000256" key="4">
    <source>
        <dbReference type="ARBA" id="ARBA00022840"/>
    </source>
</evidence>
<evidence type="ECO:0000256" key="1">
    <source>
        <dbReference type="ARBA" id="ARBA00005417"/>
    </source>
</evidence>
<protein>
    <submittedName>
        <fullName evidence="6">ABC transporter ATP-binding protein</fullName>
    </submittedName>
</protein>
<dbReference type="PANTHER" id="PTHR43335:SF3">
    <property type="entry name" value="ABC TRANSPORTER"/>
    <property type="match status" value="1"/>
</dbReference>
<comment type="similarity">
    <text evidence="1">Belongs to the ABC transporter superfamily.</text>
</comment>
<dbReference type="InterPro" id="IPR003439">
    <property type="entry name" value="ABC_transporter-like_ATP-bd"/>
</dbReference>
<dbReference type="GO" id="GO:0005524">
    <property type="term" value="F:ATP binding"/>
    <property type="evidence" value="ECO:0007669"/>
    <property type="project" value="UniProtKB-KW"/>
</dbReference>
<keyword evidence="2" id="KW-0813">Transport</keyword>
<dbReference type="Proteomes" id="UP001500655">
    <property type="component" value="Unassembled WGS sequence"/>
</dbReference>
<keyword evidence="4 6" id="KW-0067">ATP-binding</keyword>
<feature type="domain" description="ABC transporter" evidence="5">
    <location>
        <begin position="32"/>
        <end position="262"/>
    </location>
</feature>
<gene>
    <name evidence="6" type="ORF">GCM10009681_32340</name>
</gene>
<organism evidence="6 7">
    <name type="scientific">Luedemannella helvata</name>
    <dbReference type="NCBI Taxonomy" id="349315"/>
    <lineage>
        <taxon>Bacteria</taxon>
        <taxon>Bacillati</taxon>
        <taxon>Actinomycetota</taxon>
        <taxon>Actinomycetes</taxon>
        <taxon>Micromonosporales</taxon>
        <taxon>Micromonosporaceae</taxon>
        <taxon>Luedemannella</taxon>
    </lineage>
</organism>
<evidence type="ECO:0000259" key="5">
    <source>
        <dbReference type="PROSITE" id="PS50893"/>
    </source>
</evidence>
<evidence type="ECO:0000256" key="2">
    <source>
        <dbReference type="ARBA" id="ARBA00022448"/>
    </source>
</evidence>
<evidence type="ECO:0000256" key="3">
    <source>
        <dbReference type="ARBA" id="ARBA00022741"/>
    </source>
</evidence>
<dbReference type="SUPFAM" id="SSF52540">
    <property type="entry name" value="P-loop containing nucleoside triphosphate hydrolases"/>
    <property type="match status" value="1"/>
</dbReference>
<dbReference type="PANTHER" id="PTHR43335">
    <property type="entry name" value="ABC TRANSPORTER, ATP-BINDING PROTEIN"/>
    <property type="match status" value="1"/>
</dbReference>
<keyword evidence="3" id="KW-0547">Nucleotide-binding</keyword>
<dbReference type="CDD" id="cd03230">
    <property type="entry name" value="ABC_DR_subfamily_A"/>
    <property type="match status" value="1"/>
</dbReference>
<dbReference type="InterPro" id="IPR027417">
    <property type="entry name" value="P-loop_NTPase"/>
</dbReference>
<dbReference type="Gene3D" id="3.40.50.300">
    <property type="entry name" value="P-loop containing nucleotide triphosphate hydrolases"/>
    <property type="match status" value="1"/>
</dbReference>
<comment type="caution">
    <text evidence="6">The sequence shown here is derived from an EMBL/GenBank/DDBJ whole genome shotgun (WGS) entry which is preliminary data.</text>
</comment>
<dbReference type="Pfam" id="PF00005">
    <property type="entry name" value="ABC_tran"/>
    <property type="match status" value="1"/>
</dbReference>
<dbReference type="PROSITE" id="PS50893">
    <property type="entry name" value="ABC_TRANSPORTER_2"/>
    <property type="match status" value="1"/>
</dbReference>
<proteinExistence type="inferred from homology"/>
<keyword evidence="7" id="KW-1185">Reference proteome</keyword>
<dbReference type="InterPro" id="IPR003593">
    <property type="entry name" value="AAA+_ATPase"/>
</dbReference>
<sequence>MCLDDARYALRVPEEPDGDVMVQASADSDVGIWVRGVTRRFGTAEALRGIDLSAPYGRITALVGPNGAGKTTLLLILATLLTPTAGQVRVAGLDPVADPDGVRSRTGWMPDALGVYEQLTPREYLAFFAEAYRIEPALVADRVAALLARVHLAEHADQPVHVLSRGQKQRLGLARALVHEPRVLLLDEPAAGLDPRSRSELRDLLRELAASGVAILVSSHILAELEELADRVVFVAEGRTVSEEEIAGVSRFVVSGWRVRALDDAALATALAARGIAPLGITAAGSDLPPMSDVDAAALLASLVGDGVPVIAFGPIGGQLEAAYLALNKERR</sequence>
<evidence type="ECO:0000313" key="6">
    <source>
        <dbReference type="EMBL" id="GAA1758650.1"/>
    </source>
</evidence>